<evidence type="ECO:0000313" key="2">
    <source>
        <dbReference type="Proteomes" id="UP000533469"/>
    </source>
</evidence>
<reference evidence="1 2" key="1">
    <citation type="submission" date="2020-08" db="EMBL/GenBank/DDBJ databases">
        <title>Genomic Encyclopedia of Type Strains, Phase IV (KMG-IV): sequencing the most valuable type-strain genomes for metagenomic binning, comparative biology and taxonomic classification.</title>
        <authorList>
            <person name="Goeker M."/>
        </authorList>
    </citation>
    <scope>NUCLEOTIDE SEQUENCE [LARGE SCALE GENOMIC DNA]</scope>
    <source>
        <strain evidence="1 2">DSM 5895</strain>
    </source>
</reference>
<dbReference type="EMBL" id="JACICD010000003">
    <property type="protein sequence ID" value="MBB3771494.1"/>
    <property type="molecule type" value="Genomic_DNA"/>
</dbReference>
<dbReference type="Proteomes" id="UP000533469">
    <property type="component" value="Unassembled WGS sequence"/>
</dbReference>
<sequence>MSDAGSRLSDFPYVTVRVHCERCERYGVYKLARLAACYGPEIDLDELIKQLSSDCYHRRETHPYRRGCRARLLDWPPRRPPDEPMRAFVVVKGGKAS</sequence>
<dbReference type="RefSeq" id="WP_183189641.1">
    <property type="nucleotide sequence ID" value="NZ_JACICD010000003.1"/>
</dbReference>
<evidence type="ECO:0000313" key="1">
    <source>
        <dbReference type="EMBL" id="MBB3771494.1"/>
    </source>
</evidence>
<organism evidence="1 2">
    <name type="scientific">Ancylobacter tetraedralis</name>
    <dbReference type="NCBI Taxonomy" id="217068"/>
    <lineage>
        <taxon>Bacteria</taxon>
        <taxon>Pseudomonadati</taxon>
        <taxon>Pseudomonadota</taxon>
        <taxon>Alphaproteobacteria</taxon>
        <taxon>Hyphomicrobiales</taxon>
        <taxon>Xanthobacteraceae</taxon>
        <taxon>Ancylobacter</taxon>
    </lineage>
</organism>
<name>A0A839Z9T0_9HYPH</name>
<comment type="caution">
    <text evidence="1">The sequence shown here is derived from an EMBL/GenBank/DDBJ whole genome shotgun (WGS) entry which is preliminary data.</text>
</comment>
<protein>
    <submittedName>
        <fullName evidence="1">Uncharacterized protein</fullName>
    </submittedName>
</protein>
<gene>
    <name evidence="1" type="ORF">FHS55_002093</name>
</gene>
<dbReference type="AlphaFoldDB" id="A0A839Z9T0"/>
<keyword evidence="2" id="KW-1185">Reference proteome</keyword>
<accession>A0A839Z9T0</accession>
<proteinExistence type="predicted"/>